<protein>
    <recommendedName>
        <fullName evidence="1">Heterokaryon incompatibility domain-containing protein</fullName>
    </recommendedName>
</protein>
<dbReference type="Pfam" id="PF06985">
    <property type="entry name" value="HET"/>
    <property type="match status" value="1"/>
</dbReference>
<comment type="caution">
    <text evidence="2">The sequence shown here is derived from an EMBL/GenBank/DDBJ whole genome shotgun (WGS) entry which is preliminary data.</text>
</comment>
<evidence type="ECO:0000313" key="3">
    <source>
        <dbReference type="Proteomes" id="UP001243330"/>
    </source>
</evidence>
<accession>A0AAD9AEA7</accession>
<reference evidence="2" key="1">
    <citation type="submission" date="2023-01" db="EMBL/GenBank/DDBJ databases">
        <title>Colletotrichum chrysophilum M932 genome sequence.</title>
        <authorList>
            <person name="Baroncelli R."/>
        </authorList>
    </citation>
    <scope>NUCLEOTIDE SEQUENCE</scope>
    <source>
        <strain evidence="2">M932</strain>
    </source>
</reference>
<gene>
    <name evidence="2" type="ORF">CCHR01_11997</name>
</gene>
<dbReference type="AlphaFoldDB" id="A0AAD9AEA7"/>
<dbReference type="EMBL" id="JAQOWY010000274">
    <property type="protein sequence ID" value="KAK1845395.1"/>
    <property type="molecule type" value="Genomic_DNA"/>
</dbReference>
<dbReference type="PANTHER" id="PTHR24148:SF73">
    <property type="entry name" value="HET DOMAIN PROTEIN (AFU_ORTHOLOGUE AFUA_8G01020)"/>
    <property type="match status" value="1"/>
</dbReference>
<feature type="domain" description="Heterokaryon incompatibility" evidence="1">
    <location>
        <begin position="3"/>
        <end position="123"/>
    </location>
</feature>
<sequence length="183" mass="20380">MPARVTSSLRDALKALRHPSQTVTVWVDALSIDQSNNHELSQQVQLMDIIYWNAANVVVWLGPSSGDSSLAITTLRRVGAEAASFESGSELDTFAKCVSSAELAAIVDLFERPYRNRLWVVQEIFYASEIMLRCGSDLIEWTEITPAMALFNKSEWKRMVNEAHPPGGTLNRILEVTILSLKS</sequence>
<dbReference type="PANTHER" id="PTHR24148">
    <property type="entry name" value="ANKYRIN REPEAT DOMAIN-CONTAINING PROTEIN 39 HOMOLOG-RELATED"/>
    <property type="match status" value="1"/>
</dbReference>
<organism evidence="2 3">
    <name type="scientific">Colletotrichum chrysophilum</name>
    <dbReference type="NCBI Taxonomy" id="1836956"/>
    <lineage>
        <taxon>Eukaryota</taxon>
        <taxon>Fungi</taxon>
        <taxon>Dikarya</taxon>
        <taxon>Ascomycota</taxon>
        <taxon>Pezizomycotina</taxon>
        <taxon>Sordariomycetes</taxon>
        <taxon>Hypocreomycetidae</taxon>
        <taxon>Glomerellales</taxon>
        <taxon>Glomerellaceae</taxon>
        <taxon>Colletotrichum</taxon>
        <taxon>Colletotrichum gloeosporioides species complex</taxon>
    </lineage>
</organism>
<dbReference type="Proteomes" id="UP001243330">
    <property type="component" value="Unassembled WGS sequence"/>
</dbReference>
<keyword evidence="3" id="KW-1185">Reference proteome</keyword>
<evidence type="ECO:0000313" key="2">
    <source>
        <dbReference type="EMBL" id="KAK1845395.1"/>
    </source>
</evidence>
<evidence type="ECO:0000259" key="1">
    <source>
        <dbReference type="Pfam" id="PF06985"/>
    </source>
</evidence>
<name>A0AAD9AEA7_9PEZI</name>
<dbReference type="InterPro" id="IPR010730">
    <property type="entry name" value="HET"/>
</dbReference>
<dbReference type="InterPro" id="IPR052895">
    <property type="entry name" value="HetReg/Transcr_Mod"/>
</dbReference>
<proteinExistence type="predicted"/>